<name>E1F3U6_GIAIA</name>
<dbReference type="SMART" id="SM00181">
    <property type="entry name" value="EGF"/>
    <property type="match status" value="10"/>
</dbReference>
<dbReference type="PANTHER" id="PTHR23275:SF100">
    <property type="entry name" value="EGF-LIKE DOMAIN-CONTAINING PROTEIN"/>
    <property type="match status" value="1"/>
</dbReference>
<dbReference type="VEuPathDB" id="GiardiaDB:GLP15_850"/>
<feature type="signal peptide" evidence="2">
    <location>
        <begin position="1"/>
        <end position="21"/>
    </location>
</feature>
<feature type="transmembrane region" description="Helical" evidence="1">
    <location>
        <begin position="1044"/>
        <end position="1068"/>
    </location>
</feature>
<evidence type="ECO:0000313" key="5">
    <source>
        <dbReference type="Proteomes" id="UP000008974"/>
    </source>
</evidence>
<dbReference type="Gene3D" id="2.10.220.10">
    <property type="entry name" value="Hormone Receptor, Insulin-like Growth Factor Receptor 1, Chain A, domain 2"/>
    <property type="match status" value="3"/>
</dbReference>
<evidence type="ECO:0000256" key="1">
    <source>
        <dbReference type="SAM" id="Phobius"/>
    </source>
</evidence>
<dbReference type="SMART" id="SM00261">
    <property type="entry name" value="FU"/>
    <property type="match status" value="8"/>
</dbReference>
<dbReference type="AlphaFoldDB" id="E1F3U6"/>
<feature type="domain" description="EGF-like" evidence="3">
    <location>
        <begin position="304"/>
        <end position="352"/>
    </location>
</feature>
<dbReference type="EMBL" id="ACVC01000159">
    <property type="protein sequence ID" value="EFO62864.1"/>
    <property type="molecule type" value="Genomic_DNA"/>
</dbReference>
<keyword evidence="1" id="KW-0472">Membrane</keyword>
<feature type="domain" description="EGF-like" evidence="3">
    <location>
        <begin position="877"/>
        <end position="922"/>
    </location>
</feature>
<feature type="domain" description="EGF-like" evidence="3">
    <location>
        <begin position="766"/>
        <end position="811"/>
    </location>
</feature>
<feature type="domain" description="EGF-like" evidence="3">
    <location>
        <begin position="954"/>
        <end position="992"/>
    </location>
</feature>
<dbReference type="Proteomes" id="UP000008974">
    <property type="component" value="Unassembled WGS sequence"/>
</dbReference>
<comment type="caution">
    <text evidence="4">The sequence shown here is derived from an EMBL/GenBank/DDBJ whole genome shotgun (WGS) entry which is preliminary data.</text>
</comment>
<feature type="chain" id="PRO_5003145175" evidence="2">
    <location>
        <begin position="22"/>
        <end position="1073"/>
    </location>
</feature>
<dbReference type="InterPro" id="IPR000742">
    <property type="entry name" value="EGF"/>
</dbReference>
<reference evidence="4 5" key="1">
    <citation type="journal article" date="2010" name="BMC Genomics">
        <title>Genome analysis and comparative genomics of a Giardia intestinalis assemblage E isolate.</title>
        <authorList>
            <person name="Jerlstrom-Hultqvist J."/>
            <person name="Franzen O."/>
            <person name="Ankarklev J."/>
            <person name="Xu F."/>
            <person name="Nohynkova E."/>
            <person name="Andersson J.O."/>
            <person name="Svard S.G."/>
            <person name="Andersson B."/>
        </authorList>
    </citation>
    <scope>NUCLEOTIDE SEQUENCE [LARGE SCALE GENOMIC DNA]</scope>
    <source>
        <strain evidence="4 5">P15</strain>
    </source>
</reference>
<dbReference type="InterPro" id="IPR009030">
    <property type="entry name" value="Growth_fac_rcpt_cys_sf"/>
</dbReference>
<dbReference type="OrthoDB" id="536948at2759"/>
<evidence type="ECO:0000256" key="2">
    <source>
        <dbReference type="SAM" id="SignalP"/>
    </source>
</evidence>
<evidence type="ECO:0000313" key="4">
    <source>
        <dbReference type="EMBL" id="EFO62864.1"/>
    </source>
</evidence>
<dbReference type="InterPro" id="IPR005127">
    <property type="entry name" value="Giardia_VSP"/>
</dbReference>
<dbReference type="PANTHER" id="PTHR23275">
    <property type="entry name" value="CABRIOLET.-RELATED"/>
    <property type="match status" value="1"/>
</dbReference>
<accession>E1F3U6</accession>
<keyword evidence="1" id="KW-1133">Transmembrane helix</keyword>
<gene>
    <name evidence="4" type="ORF">GLP15_850</name>
</gene>
<protein>
    <submittedName>
        <fullName evidence="4">VSP</fullName>
    </submittedName>
</protein>
<keyword evidence="2" id="KW-0732">Signal</keyword>
<dbReference type="InterPro" id="IPR006212">
    <property type="entry name" value="Furin_repeat"/>
</dbReference>
<proteinExistence type="predicted"/>
<dbReference type="OMA" id="CTNGQLC"/>
<dbReference type="InterPro" id="IPR052798">
    <property type="entry name" value="Giardia_VSA"/>
</dbReference>
<feature type="domain" description="EGF-like" evidence="3">
    <location>
        <begin position="353"/>
        <end position="388"/>
    </location>
</feature>
<evidence type="ECO:0000259" key="3">
    <source>
        <dbReference type="SMART" id="SM00181"/>
    </source>
</evidence>
<feature type="domain" description="EGF-like" evidence="3">
    <location>
        <begin position="642"/>
        <end position="672"/>
    </location>
</feature>
<dbReference type="SUPFAM" id="SSF57184">
    <property type="entry name" value="Growth factor receptor domain"/>
    <property type="match status" value="5"/>
</dbReference>
<dbReference type="Pfam" id="PF03302">
    <property type="entry name" value="VSP"/>
    <property type="match status" value="3"/>
</dbReference>
<sequence length="1073" mass="110243">MLCVGVTLAVTLGMACSPSEGRTMTCKSGNCELVGDAEICTQCKAGGVPIDGFCWPVGSPQVITAGCTGLEGAPLTSSDGVCRKCSGTDHFLFMGGCYNKGTWPGSEICTAVDKGICTTCNTQDTYLFQNPANPATPGNECVLCSDVTSRDGVVGVASCYTCTAPGGGSGAATCTTCQPGYYEEGGKCKECVAGCIDCTGIDQCTACEDGKYLKTNTCVDASGCDETEYADKKTWSCKACSDIEGCTECTYNDTTGKPKCTNCNGKLIKTTVDGTTTCVDANGCAQSNQAGTHFLSNDNRKCIPCGDDSESLEADKGTPGCKTCTKNGAKPTCSECLDGYYNSANSGTATCEACPGKNCATCDKSTKDKCKTCTPGFFLKDSASGECIPCDDTKNGGSEGCSVCSNNSGFECTDCKPNYYKRTRGRSAVTCEKFCEDSAACGGTAGTCGAIVVQDTGDFLHYCSLCGDPNTFPINGICTGTKGDNTCANGVCTQCAAGYFLYMGGCYSAASAPGNLMCKTAEGGKCTAPNENNKYFLVPGAASNQQSVMACENPLGTAVGEKAYVGVEGCDTCTAPAPLTEAGMRPARCTACNLGSGKPNLAGSGCFKCNIPTCSHCSANGVCEACTSKEQRPNTDGTKCISCNIDGCTRCSAENKCDQCGDGYRLEGETCVQIQPSACKTLGNAGCATCDPNGGDEICLTCTKESDFLQLNKKSCKASCDGDGEIADPTSTPKVCKCDAEKGYQLQDDACVQTQPSACQTENCQECTNRGKENEVCTECISTHYLTPTNQCVKDCTTISGYYGDADKKCKRCHDACAECVGAANNQCSACPAGRALTYADDNHPDNGGTCGDACTVDENGCKACGAKIGGTDYCSKCSADSQAPLNGVCTANARAQFCTQVTEGSCTSCNDGYFLRDGGCYETTKQPGKQVCTQANGGQCQTCANGLETQDGDCSKSACHPTCATCTAASQADKCSTCLAGYYLDASRACTLCTETSGAIQGVAGCVSCTAPSGNQGPVLCYLLKGGDSTGGSTNRSGLSTGAIAGIAVAVVIVAGGLVGFLCWWFLCRGRA</sequence>
<organism evidence="4 5">
    <name type="scientific">Giardia intestinalis (strain P15)</name>
    <name type="common">Giardia lamblia</name>
    <dbReference type="NCBI Taxonomy" id="658858"/>
    <lineage>
        <taxon>Eukaryota</taxon>
        <taxon>Metamonada</taxon>
        <taxon>Diplomonadida</taxon>
        <taxon>Hexamitidae</taxon>
        <taxon>Giardiinae</taxon>
        <taxon>Giardia</taxon>
    </lineage>
</organism>
<feature type="domain" description="EGF-like" evidence="3">
    <location>
        <begin position="812"/>
        <end position="852"/>
    </location>
</feature>
<keyword evidence="1" id="KW-0812">Transmembrane</keyword>
<feature type="domain" description="EGF-like" evidence="3">
    <location>
        <begin position="143"/>
        <end position="189"/>
    </location>
</feature>
<feature type="domain" description="EGF-like" evidence="3">
    <location>
        <begin position="389"/>
        <end position="432"/>
    </location>
</feature>
<feature type="domain" description="EGF-like" evidence="3">
    <location>
        <begin position="190"/>
        <end position="219"/>
    </location>
</feature>